<dbReference type="InterPro" id="IPR012337">
    <property type="entry name" value="RNaseH-like_sf"/>
</dbReference>
<sequence>MIEAMKQEFDKYWGEVNLLMAIGAILDPRCKMRAIEFCFPKMYPGSAAKDNISKVREALYELYDEYVAEFQANSGEQTGETHDEEGCFICEDSKSFDALEWWKVNTLKYRILSIMTRDILAIPITTVASEATFSAGGRVIDTYRASLSPETVQVLLCGEDWCRSLHGIKLKKEQGIIYIKFLT</sequence>
<feature type="domain" description="hAT-like transposase RNase-H fold" evidence="2">
    <location>
        <begin position="1"/>
        <end position="66"/>
    </location>
</feature>
<dbReference type="Pfam" id="PF14372">
    <property type="entry name" value="hAT-like_RNase-H"/>
    <property type="match status" value="1"/>
</dbReference>
<evidence type="ECO:0000259" key="1">
    <source>
        <dbReference type="Pfam" id="PF05699"/>
    </source>
</evidence>
<dbReference type="EMBL" id="CP093348">
    <property type="protein sequence ID" value="WOH03850.1"/>
    <property type="molecule type" value="Genomic_DNA"/>
</dbReference>
<reference evidence="3" key="2">
    <citation type="submission" date="2022-03" db="EMBL/GenBank/DDBJ databases">
        <title>Draft title - Genomic analysis of global carrot germplasm unveils the trajectory of domestication and the origin of high carotenoid orange carrot.</title>
        <authorList>
            <person name="Iorizzo M."/>
            <person name="Ellison S."/>
            <person name="Senalik D."/>
            <person name="Macko-Podgorni A."/>
            <person name="Grzebelus D."/>
            <person name="Bostan H."/>
            <person name="Rolling W."/>
            <person name="Curaba J."/>
            <person name="Simon P."/>
        </authorList>
    </citation>
    <scope>NUCLEOTIDE SEQUENCE</scope>
    <source>
        <tissue evidence="3">Leaf</tissue>
    </source>
</reference>
<evidence type="ECO:0000313" key="3">
    <source>
        <dbReference type="EMBL" id="WOH03850.1"/>
    </source>
</evidence>
<evidence type="ECO:0000259" key="2">
    <source>
        <dbReference type="Pfam" id="PF14372"/>
    </source>
</evidence>
<evidence type="ECO:0000313" key="4">
    <source>
        <dbReference type="Proteomes" id="UP000077755"/>
    </source>
</evidence>
<protein>
    <recommendedName>
        <fullName evidence="5">HAT C-terminal dimerisation domain-containing protein</fullName>
    </recommendedName>
</protein>
<dbReference type="Proteomes" id="UP000077755">
    <property type="component" value="Chromosome 6"/>
</dbReference>
<feature type="domain" description="HAT C-terminal dimerisation" evidence="1">
    <location>
        <begin position="92"/>
        <end position="161"/>
    </location>
</feature>
<dbReference type="GO" id="GO:0046983">
    <property type="term" value="F:protein dimerization activity"/>
    <property type="evidence" value="ECO:0007669"/>
    <property type="project" value="InterPro"/>
</dbReference>
<accession>A0AAF0X9U3</accession>
<gene>
    <name evidence="3" type="ORF">DCAR_0623250</name>
</gene>
<dbReference type="InterPro" id="IPR025525">
    <property type="entry name" value="hAT-like_transposase_RNase-H"/>
</dbReference>
<organism evidence="3 4">
    <name type="scientific">Daucus carota subsp. sativus</name>
    <name type="common">Carrot</name>
    <dbReference type="NCBI Taxonomy" id="79200"/>
    <lineage>
        <taxon>Eukaryota</taxon>
        <taxon>Viridiplantae</taxon>
        <taxon>Streptophyta</taxon>
        <taxon>Embryophyta</taxon>
        <taxon>Tracheophyta</taxon>
        <taxon>Spermatophyta</taxon>
        <taxon>Magnoliopsida</taxon>
        <taxon>eudicotyledons</taxon>
        <taxon>Gunneridae</taxon>
        <taxon>Pentapetalae</taxon>
        <taxon>asterids</taxon>
        <taxon>campanulids</taxon>
        <taxon>Apiales</taxon>
        <taxon>Apiaceae</taxon>
        <taxon>Apioideae</taxon>
        <taxon>Scandiceae</taxon>
        <taxon>Daucinae</taxon>
        <taxon>Daucus</taxon>
        <taxon>Daucus sect. Daucus</taxon>
    </lineage>
</organism>
<name>A0AAF0X9U3_DAUCS</name>
<dbReference type="PANTHER" id="PTHR23272:SF183">
    <property type="entry name" value="ZINC FINGER BED DOMAIN-CONTAINING PROTEIN RICESLEEPER 1-LIKE"/>
    <property type="match status" value="1"/>
</dbReference>
<evidence type="ECO:0008006" key="5">
    <source>
        <dbReference type="Google" id="ProtNLM"/>
    </source>
</evidence>
<keyword evidence="4" id="KW-1185">Reference proteome</keyword>
<dbReference type="Pfam" id="PF05699">
    <property type="entry name" value="Dimer_Tnp_hAT"/>
    <property type="match status" value="1"/>
</dbReference>
<dbReference type="PANTHER" id="PTHR23272">
    <property type="entry name" value="BED FINGER-RELATED"/>
    <property type="match status" value="1"/>
</dbReference>
<dbReference type="AlphaFoldDB" id="A0AAF0X9U3"/>
<dbReference type="GO" id="GO:0003677">
    <property type="term" value="F:DNA binding"/>
    <property type="evidence" value="ECO:0007669"/>
    <property type="project" value="InterPro"/>
</dbReference>
<dbReference type="InterPro" id="IPR008906">
    <property type="entry name" value="HATC_C_dom"/>
</dbReference>
<reference evidence="3" key="1">
    <citation type="journal article" date="2016" name="Nat. Genet.">
        <title>A high-quality carrot genome assembly provides new insights into carotenoid accumulation and asterid genome evolution.</title>
        <authorList>
            <person name="Iorizzo M."/>
            <person name="Ellison S."/>
            <person name="Senalik D."/>
            <person name="Zeng P."/>
            <person name="Satapoomin P."/>
            <person name="Huang J."/>
            <person name="Bowman M."/>
            <person name="Iovene M."/>
            <person name="Sanseverino W."/>
            <person name="Cavagnaro P."/>
            <person name="Yildiz M."/>
            <person name="Macko-Podgorni A."/>
            <person name="Moranska E."/>
            <person name="Grzebelus E."/>
            <person name="Grzebelus D."/>
            <person name="Ashrafi H."/>
            <person name="Zheng Z."/>
            <person name="Cheng S."/>
            <person name="Spooner D."/>
            <person name="Van Deynze A."/>
            <person name="Simon P."/>
        </authorList>
    </citation>
    <scope>NUCLEOTIDE SEQUENCE</scope>
    <source>
        <tissue evidence="3">Leaf</tissue>
    </source>
</reference>
<proteinExistence type="predicted"/>
<dbReference type="SUPFAM" id="SSF53098">
    <property type="entry name" value="Ribonuclease H-like"/>
    <property type="match status" value="1"/>
</dbReference>